<dbReference type="KEGG" id="ehx:EMIHUDRAFT_434593"/>
<sequence>MRRHCPAAAPPVVPAPRGGAQGRAVARVAGGARPGGHGGGGGAAVCLGAGGGGGGGGGGAPEERAGGARGGGWRSRRRRRRGGRSSGPRRRRRSGRRRSGRRSRGQRAEALFCELQRAASISPRGERTTMPSPCATGAGARRAASKRRRGAPACAPAWRVWRRPRDQTCRARRGTGRAHVRSRPRRCGPAGCCASRIGPNQPAPDGRRRRRAQAAGQLRRGARDWHRDRPRVVARRYTGYRVSGAGGLGGLFRNRGRKSGSMNTMMHV</sequence>
<feature type="region of interest" description="Disordered" evidence="1">
    <location>
        <begin position="1"/>
        <end position="152"/>
    </location>
</feature>
<dbReference type="EnsemblProtists" id="EOD29203">
    <property type="protein sequence ID" value="EOD29203"/>
    <property type="gene ID" value="EMIHUDRAFT_434593"/>
</dbReference>
<reference evidence="3" key="1">
    <citation type="journal article" date="2013" name="Nature">
        <title>Pan genome of the phytoplankton Emiliania underpins its global distribution.</title>
        <authorList>
            <person name="Read B.A."/>
            <person name="Kegel J."/>
            <person name="Klute M.J."/>
            <person name="Kuo A."/>
            <person name="Lefebvre S.C."/>
            <person name="Maumus F."/>
            <person name="Mayer C."/>
            <person name="Miller J."/>
            <person name="Monier A."/>
            <person name="Salamov A."/>
            <person name="Young J."/>
            <person name="Aguilar M."/>
            <person name="Claverie J.M."/>
            <person name="Frickenhaus S."/>
            <person name="Gonzalez K."/>
            <person name="Herman E.K."/>
            <person name="Lin Y.C."/>
            <person name="Napier J."/>
            <person name="Ogata H."/>
            <person name="Sarno A.F."/>
            <person name="Shmutz J."/>
            <person name="Schroeder D."/>
            <person name="de Vargas C."/>
            <person name="Verret F."/>
            <person name="von Dassow P."/>
            <person name="Valentin K."/>
            <person name="Van de Peer Y."/>
            <person name="Wheeler G."/>
            <person name="Dacks J.B."/>
            <person name="Delwiche C.F."/>
            <person name="Dyhrman S.T."/>
            <person name="Glockner G."/>
            <person name="John U."/>
            <person name="Richards T."/>
            <person name="Worden A.Z."/>
            <person name="Zhang X."/>
            <person name="Grigoriev I.V."/>
            <person name="Allen A.E."/>
            <person name="Bidle K."/>
            <person name="Borodovsky M."/>
            <person name="Bowler C."/>
            <person name="Brownlee C."/>
            <person name="Cock J.M."/>
            <person name="Elias M."/>
            <person name="Gladyshev V.N."/>
            <person name="Groth M."/>
            <person name="Guda C."/>
            <person name="Hadaegh A."/>
            <person name="Iglesias-Rodriguez M.D."/>
            <person name="Jenkins J."/>
            <person name="Jones B.M."/>
            <person name="Lawson T."/>
            <person name="Leese F."/>
            <person name="Lindquist E."/>
            <person name="Lobanov A."/>
            <person name="Lomsadze A."/>
            <person name="Malik S.B."/>
            <person name="Marsh M.E."/>
            <person name="Mackinder L."/>
            <person name="Mock T."/>
            <person name="Mueller-Roeber B."/>
            <person name="Pagarete A."/>
            <person name="Parker M."/>
            <person name="Probert I."/>
            <person name="Quesneville H."/>
            <person name="Raines C."/>
            <person name="Rensing S.A."/>
            <person name="Riano-Pachon D.M."/>
            <person name="Richier S."/>
            <person name="Rokitta S."/>
            <person name="Shiraiwa Y."/>
            <person name="Soanes D.M."/>
            <person name="van der Giezen M."/>
            <person name="Wahlund T.M."/>
            <person name="Williams B."/>
            <person name="Wilson W."/>
            <person name="Wolfe G."/>
            <person name="Wurch L.L."/>
        </authorList>
    </citation>
    <scope>NUCLEOTIDE SEQUENCE</scope>
</reference>
<feature type="region of interest" description="Disordered" evidence="1">
    <location>
        <begin position="198"/>
        <end position="224"/>
    </location>
</feature>
<keyword evidence="3" id="KW-1185">Reference proteome</keyword>
<dbReference type="PaxDb" id="2903-EOD29203"/>
<reference evidence="2" key="2">
    <citation type="submission" date="2024-10" db="UniProtKB">
        <authorList>
            <consortium name="EnsemblProtists"/>
        </authorList>
    </citation>
    <scope>IDENTIFICATION</scope>
</reference>
<protein>
    <submittedName>
        <fullName evidence="2">Uncharacterized protein</fullName>
    </submittedName>
</protein>
<feature type="compositionally biased region" description="Gly residues" evidence="1">
    <location>
        <begin position="32"/>
        <end position="60"/>
    </location>
</feature>
<evidence type="ECO:0000313" key="2">
    <source>
        <dbReference type="EnsemblProtists" id="EOD29203"/>
    </source>
</evidence>
<dbReference type="AlphaFoldDB" id="A0A0D3K0B8"/>
<evidence type="ECO:0000256" key="1">
    <source>
        <dbReference type="SAM" id="MobiDB-lite"/>
    </source>
</evidence>
<dbReference type="GeneID" id="19046553"/>
<feature type="compositionally biased region" description="Basic residues" evidence="1">
    <location>
        <begin position="74"/>
        <end position="105"/>
    </location>
</feature>
<proteinExistence type="predicted"/>
<dbReference type="HOGENOM" id="CLU_1040492_0_0_1"/>
<evidence type="ECO:0000313" key="3">
    <source>
        <dbReference type="Proteomes" id="UP000013827"/>
    </source>
</evidence>
<name>A0A0D3K0B8_EMIH1</name>
<dbReference type="RefSeq" id="XP_005781632.1">
    <property type="nucleotide sequence ID" value="XM_005781575.1"/>
</dbReference>
<dbReference type="Proteomes" id="UP000013827">
    <property type="component" value="Unassembled WGS sequence"/>
</dbReference>
<organism evidence="2 3">
    <name type="scientific">Emiliania huxleyi (strain CCMP1516)</name>
    <dbReference type="NCBI Taxonomy" id="280463"/>
    <lineage>
        <taxon>Eukaryota</taxon>
        <taxon>Haptista</taxon>
        <taxon>Haptophyta</taxon>
        <taxon>Prymnesiophyceae</taxon>
        <taxon>Isochrysidales</taxon>
        <taxon>Noelaerhabdaceae</taxon>
        <taxon>Emiliania</taxon>
    </lineage>
</organism>
<feature type="compositionally biased region" description="Low complexity" evidence="1">
    <location>
        <begin position="15"/>
        <end position="31"/>
    </location>
</feature>
<accession>A0A0D3K0B8</accession>